<dbReference type="Proteomes" id="UP000289784">
    <property type="component" value="Unassembled WGS sequence"/>
</dbReference>
<dbReference type="PIRSF" id="PIRSF035170">
    <property type="entry name" value="HD_phosphohydro"/>
    <property type="match status" value="1"/>
</dbReference>
<reference evidence="1 2" key="1">
    <citation type="submission" date="2019-01" db="EMBL/GenBank/DDBJ databases">
        <title>Pseudoxanthomonas composti sp. nov., isolated from compost.</title>
        <authorList>
            <person name="Yang G."/>
        </authorList>
    </citation>
    <scope>NUCLEOTIDE SEQUENCE [LARGE SCALE GENOMIC DNA]</scope>
    <source>
        <strain evidence="1 2">GSS15</strain>
    </source>
</reference>
<dbReference type="PANTHER" id="PTHR21174:SF0">
    <property type="entry name" value="HD PHOSPHOHYDROLASE FAMILY PROTEIN-RELATED"/>
    <property type="match status" value="1"/>
</dbReference>
<accession>A0A4Q1JX06</accession>
<proteinExistence type="predicted"/>
<dbReference type="RefSeq" id="WP_129469996.1">
    <property type="nucleotide sequence ID" value="NZ_SAWZ01000002.1"/>
</dbReference>
<dbReference type="EMBL" id="SAWZ01000002">
    <property type="protein sequence ID" value="RXR07181.1"/>
    <property type="molecule type" value="Genomic_DNA"/>
</dbReference>
<organism evidence="1 2">
    <name type="scientific">Pseudoxanthomonas composti</name>
    <dbReference type="NCBI Taxonomy" id="2137479"/>
    <lineage>
        <taxon>Bacteria</taxon>
        <taxon>Pseudomonadati</taxon>
        <taxon>Pseudomonadota</taxon>
        <taxon>Gammaproteobacteria</taxon>
        <taxon>Lysobacterales</taxon>
        <taxon>Lysobacteraceae</taxon>
        <taxon>Pseudoxanthomonas</taxon>
    </lineage>
</organism>
<gene>
    <name evidence="1" type="ORF">EPA99_04475</name>
</gene>
<dbReference type="Gene3D" id="1.10.3210.10">
    <property type="entry name" value="Hypothetical protein af1432"/>
    <property type="match status" value="1"/>
</dbReference>
<dbReference type="AlphaFoldDB" id="A0A4Q1JX06"/>
<evidence type="ECO:0000313" key="2">
    <source>
        <dbReference type="Proteomes" id="UP000289784"/>
    </source>
</evidence>
<dbReference type="OrthoDB" id="9808993at2"/>
<dbReference type="InterPro" id="IPR009218">
    <property type="entry name" value="HD_phosphohydro"/>
</dbReference>
<name>A0A4Q1JX06_9GAMM</name>
<dbReference type="SUPFAM" id="SSF109604">
    <property type="entry name" value="HD-domain/PDEase-like"/>
    <property type="match status" value="1"/>
</dbReference>
<sequence length="200" mass="22702">MSDLLPLAPEQQAALEAAYATPPRAYHHFGHAQDVLEQVEQVQRELGWRHPDEVRMAALYHDAIYDPARKDNEARSADLARAHLARWMPARVDAERVAELIVLTARHGQFKPGELDPEAELFLDCDMAILGAAPEAFDAYHRGIAAEYRPHVPSWLFKLKRKQFLKALLGAERIYLSSHFHARLDAAARGNLRRAVTEKR</sequence>
<evidence type="ECO:0008006" key="3">
    <source>
        <dbReference type="Google" id="ProtNLM"/>
    </source>
</evidence>
<comment type="caution">
    <text evidence="1">The sequence shown here is derived from an EMBL/GenBank/DDBJ whole genome shotgun (WGS) entry which is preliminary data.</text>
</comment>
<protein>
    <recommendedName>
        <fullName evidence="3">HD domain-containing protein</fullName>
    </recommendedName>
</protein>
<dbReference type="PANTHER" id="PTHR21174">
    <property type="match status" value="1"/>
</dbReference>
<keyword evidence="2" id="KW-1185">Reference proteome</keyword>
<evidence type="ECO:0000313" key="1">
    <source>
        <dbReference type="EMBL" id="RXR07181.1"/>
    </source>
</evidence>